<evidence type="ECO:0000256" key="7">
    <source>
        <dbReference type="ARBA" id="ARBA00022737"/>
    </source>
</evidence>
<name>A0AAW4IRG7_9GAMM</name>
<dbReference type="InterPro" id="IPR051459">
    <property type="entry name" value="Cytochrome_c-type_DH"/>
</dbReference>
<evidence type="ECO:0000259" key="15">
    <source>
        <dbReference type="PROSITE" id="PS51007"/>
    </source>
</evidence>
<evidence type="ECO:0000256" key="11">
    <source>
        <dbReference type="PIRSR" id="PIRSR000018-50"/>
    </source>
</evidence>
<keyword evidence="13" id="KW-0812">Transmembrane</keyword>
<evidence type="ECO:0000256" key="12">
    <source>
        <dbReference type="PIRSR" id="PIRSR000018-51"/>
    </source>
</evidence>
<keyword evidence="10 13" id="KW-0472">Membrane</keyword>
<feature type="domain" description="Cytochrome c" evidence="15">
    <location>
        <begin position="185"/>
        <end position="294"/>
    </location>
</feature>
<comment type="cofactor">
    <cofactor evidence="11">
        <name>heme c</name>
        <dbReference type="ChEBI" id="CHEBI:61717"/>
    </cofactor>
    <text evidence="11">Binds 3 heme c groups covalently per subunit.</text>
</comment>
<dbReference type="GO" id="GO:0016614">
    <property type="term" value="F:oxidoreductase activity, acting on CH-OH group of donors"/>
    <property type="evidence" value="ECO:0007669"/>
    <property type="project" value="InterPro"/>
</dbReference>
<evidence type="ECO:0000256" key="3">
    <source>
        <dbReference type="ARBA" id="ARBA00022475"/>
    </source>
</evidence>
<protein>
    <submittedName>
        <fullName evidence="16">C-type cytochrome</fullName>
    </submittedName>
</protein>
<dbReference type="GO" id="GO:0009055">
    <property type="term" value="F:electron transfer activity"/>
    <property type="evidence" value="ECO:0007669"/>
    <property type="project" value="InterPro"/>
</dbReference>
<evidence type="ECO:0000256" key="4">
    <source>
        <dbReference type="ARBA" id="ARBA00022617"/>
    </source>
</evidence>
<dbReference type="PANTHER" id="PTHR35008:SF8">
    <property type="entry name" value="ALCOHOL DEHYDROGENASE CYTOCHROME C SUBUNIT"/>
    <property type="match status" value="1"/>
</dbReference>
<evidence type="ECO:0000256" key="2">
    <source>
        <dbReference type="ARBA" id="ARBA00022448"/>
    </source>
</evidence>
<keyword evidence="8" id="KW-0249">Electron transport</keyword>
<feature type="binding site" description="covalent" evidence="11">
    <location>
        <position position="203"/>
    </location>
    <ligand>
        <name>heme c</name>
        <dbReference type="ChEBI" id="CHEBI:61717"/>
        <label>2</label>
    </ligand>
</feature>
<dbReference type="InterPro" id="IPR014353">
    <property type="entry name" value="Membr-bd_ADH_cyt_c"/>
</dbReference>
<evidence type="ECO:0000256" key="9">
    <source>
        <dbReference type="ARBA" id="ARBA00023004"/>
    </source>
</evidence>
<organism evidence="16 17">
    <name type="scientific">Psychrobacter halodurans</name>
    <dbReference type="NCBI Taxonomy" id="2818439"/>
    <lineage>
        <taxon>Bacteria</taxon>
        <taxon>Pseudomonadati</taxon>
        <taxon>Pseudomonadota</taxon>
        <taxon>Gammaproteobacteria</taxon>
        <taxon>Moraxellales</taxon>
        <taxon>Moraxellaceae</taxon>
        <taxon>Psychrobacter</taxon>
    </lineage>
</organism>
<evidence type="ECO:0000313" key="17">
    <source>
        <dbReference type="Proteomes" id="UP000664161"/>
    </source>
</evidence>
<keyword evidence="2" id="KW-0813">Transport</keyword>
<dbReference type="GO" id="GO:0005886">
    <property type="term" value="C:plasma membrane"/>
    <property type="evidence" value="ECO:0007669"/>
    <property type="project" value="UniProtKB-SubCell"/>
</dbReference>
<feature type="binding site" description="axial binding residue" evidence="12">
    <location>
        <position position="204"/>
    </location>
    <ligand>
        <name>heme c</name>
        <dbReference type="ChEBI" id="CHEBI:61717"/>
        <label>2</label>
    </ligand>
    <ligandPart>
        <name>Fe</name>
        <dbReference type="ChEBI" id="CHEBI:18248"/>
    </ligandPart>
</feature>
<dbReference type="Pfam" id="PF13442">
    <property type="entry name" value="Cytochrome_CBB3"/>
    <property type="match status" value="1"/>
</dbReference>
<evidence type="ECO:0000256" key="8">
    <source>
        <dbReference type="ARBA" id="ARBA00022982"/>
    </source>
</evidence>
<feature type="domain" description="Cytochrome c" evidence="15">
    <location>
        <begin position="46"/>
        <end position="144"/>
    </location>
</feature>
<keyword evidence="9 12" id="KW-0408">Iron</keyword>
<dbReference type="Proteomes" id="UP000664161">
    <property type="component" value="Unassembled WGS sequence"/>
</dbReference>
<keyword evidence="5 12" id="KW-0479">Metal-binding</keyword>
<sequence>MKPLSMMLSMLVIGMTSGTVMAQGSNVARATLPNASLPNVSPANSELVNRGAYIARAADCMACHGEDYTGGTAIETPMGDIYSTNITPSKRYGIGDYTEKDLKNALQKGRAPTHMLYPAMPYPSYHGMKDEDIKALFAYLQTVPAVDEAPKQKTDLPFPFNIRALMLGWNFLNVPSTENREGLSPTQQRGEYLVNNLEHCGTCHTPRNSTMGFDKEKYLSGAQLGHWYAPNITPDESSGIGSWSEQDIITYLRTGELDQRAYAGGPMGEAVAHSTQYLTHEDLSAIASYLKAIPAVQTDDKVSAVDVARLPTPINDSITHDLLAQKDYLAQAKAGAGNSSNSPESLYLATCGSCHGINGYGQPDAQYSPIVGLSSIRRDNPDALVNIILHGVVGSTNTSPIMPGFADQLDSEQVASIANYVRVNFGGLTDSDVSAADVERIASAGNEQPFLIKYAGLLAIIGIIVAILLIIFIIRAIMRKRRHP</sequence>
<dbReference type="InterPro" id="IPR009056">
    <property type="entry name" value="Cyt_c-like_dom"/>
</dbReference>
<keyword evidence="4 11" id="KW-0349">Heme</keyword>
<dbReference type="Pfam" id="PF00034">
    <property type="entry name" value="Cytochrom_C"/>
    <property type="match status" value="2"/>
</dbReference>
<feature type="transmembrane region" description="Helical" evidence="13">
    <location>
        <begin position="454"/>
        <end position="478"/>
    </location>
</feature>
<dbReference type="InterPro" id="IPR008168">
    <property type="entry name" value="Cyt_C_IC"/>
</dbReference>
<feature type="signal peptide" evidence="14">
    <location>
        <begin position="1"/>
        <end position="22"/>
    </location>
</feature>
<keyword evidence="17" id="KW-1185">Reference proteome</keyword>
<dbReference type="GO" id="GO:0005506">
    <property type="term" value="F:iron ion binding"/>
    <property type="evidence" value="ECO:0007669"/>
    <property type="project" value="InterPro"/>
</dbReference>
<feature type="domain" description="Cytochrome c" evidence="15">
    <location>
        <begin position="330"/>
        <end position="425"/>
    </location>
</feature>
<feature type="binding site" description="axial binding residue" evidence="12">
    <location>
        <position position="64"/>
    </location>
    <ligand>
        <name>heme c</name>
        <dbReference type="ChEBI" id="CHEBI:61717"/>
        <label>1</label>
    </ligand>
    <ligandPart>
        <name>Fe</name>
        <dbReference type="ChEBI" id="CHEBI:18248"/>
    </ligandPart>
</feature>
<evidence type="ECO:0000256" key="1">
    <source>
        <dbReference type="ARBA" id="ARBA00004236"/>
    </source>
</evidence>
<dbReference type="PANTHER" id="PTHR35008">
    <property type="entry name" value="BLL4482 PROTEIN-RELATED"/>
    <property type="match status" value="1"/>
</dbReference>
<evidence type="ECO:0000313" key="16">
    <source>
        <dbReference type="EMBL" id="MBO1517855.1"/>
    </source>
</evidence>
<dbReference type="AlphaFoldDB" id="A0AAW4IRG7"/>
<keyword evidence="13" id="KW-1133">Transmembrane helix</keyword>
<evidence type="ECO:0000256" key="14">
    <source>
        <dbReference type="SAM" id="SignalP"/>
    </source>
</evidence>
<dbReference type="InterPro" id="IPR036909">
    <property type="entry name" value="Cyt_c-like_dom_sf"/>
</dbReference>
<dbReference type="RefSeq" id="WP_207970242.1">
    <property type="nucleotide sequence ID" value="NZ_JAGBKN010000033.1"/>
</dbReference>
<evidence type="ECO:0000256" key="5">
    <source>
        <dbReference type="ARBA" id="ARBA00022723"/>
    </source>
</evidence>
<keyword evidence="7" id="KW-0677">Repeat</keyword>
<feature type="binding site" description="covalent" evidence="11">
    <location>
        <position position="351"/>
    </location>
    <ligand>
        <name>heme c</name>
        <dbReference type="ChEBI" id="CHEBI:61717"/>
        <label>3</label>
    </ligand>
</feature>
<evidence type="ECO:0000256" key="13">
    <source>
        <dbReference type="SAM" id="Phobius"/>
    </source>
</evidence>
<feature type="binding site" description="covalent" evidence="11">
    <location>
        <position position="200"/>
    </location>
    <ligand>
        <name>heme c</name>
        <dbReference type="ChEBI" id="CHEBI:61717"/>
        <label>2</label>
    </ligand>
</feature>
<dbReference type="PRINTS" id="PR00605">
    <property type="entry name" value="CYTCHROMECIC"/>
</dbReference>
<proteinExistence type="predicted"/>
<comment type="caution">
    <text evidence="16">The sequence shown here is derived from an EMBL/GenBank/DDBJ whole genome shotgun (WGS) entry which is preliminary data.</text>
</comment>
<dbReference type="GO" id="GO:0020037">
    <property type="term" value="F:heme binding"/>
    <property type="evidence" value="ECO:0007669"/>
    <property type="project" value="InterPro"/>
</dbReference>
<gene>
    <name evidence="16" type="ORF">J3491_11005</name>
</gene>
<feature type="binding site" description="covalent" evidence="11">
    <location>
        <position position="63"/>
    </location>
    <ligand>
        <name>heme c</name>
        <dbReference type="ChEBI" id="CHEBI:61717"/>
        <label>1</label>
    </ligand>
</feature>
<feature type="binding site" description="axial binding residue" evidence="12">
    <location>
        <position position="355"/>
    </location>
    <ligand>
        <name>heme c</name>
        <dbReference type="ChEBI" id="CHEBI:61717"/>
        <label>3</label>
    </ligand>
    <ligandPart>
        <name>Fe</name>
        <dbReference type="ChEBI" id="CHEBI:18248"/>
    </ligandPart>
</feature>
<dbReference type="Gene3D" id="1.10.760.10">
    <property type="entry name" value="Cytochrome c-like domain"/>
    <property type="match status" value="3"/>
</dbReference>
<keyword evidence="3" id="KW-1003">Cell membrane</keyword>
<evidence type="ECO:0000256" key="6">
    <source>
        <dbReference type="ARBA" id="ARBA00022729"/>
    </source>
</evidence>
<keyword evidence="6 14" id="KW-0732">Signal</keyword>
<feature type="binding site" description="covalent" evidence="11">
    <location>
        <position position="354"/>
    </location>
    <ligand>
        <name>heme c</name>
        <dbReference type="ChEBI" id="CHEBI:61717"/>
        <label>3</label>
    </ligand>
</feature>
<evidence type="ECO:0000256" key="10">
    <source>
        <dbReference type="ARBA" id="ARBA00023136"/>
    </source>
</evidence>
<dbReference type="PROSITE" id="PS51007">
    <property type="entry name" value="CYTC"/>
    <property type="match status" value="3"/>
</dbReference>
<dbReference type="EMBL" id="JAGBKN010000033">
    <property type="protein sequence ID" value="MBO1517855.1"/>
    <property type="molecule type" value="Genomic_DNA"/>
</dbReference>
<comment type="subcellular location">
    <subcellularLocation>
        <location evidence="1">Cell membrane</location>
    </subcellularLocation>
</comment>
<feature type="chain" id="PRO_5043867966" evidence="14">
    <location>
        <begin position="23"/>
        <end position="484"/>
    </location>
</feature>
<dbReference type="PIRSF" id="PIRSF000018">
    <property type="entry name" value="Mb_ADH_cyt_c"/>
    <property type="match status" value="1"/>
</dbReference>
<reference evidence="16 17" key="1">
    <citation type="submission" date="2021-03" db="EMBL/GenBank/DDBJ databases">
        <authorList>
            <person name="Shang D.-D."/>
            <person name="Du Z.-J."/>
            <person name="Chen G.-J."/>
        </authorList>
    </citation>
    <scope>NUCLEOTIDE SEQUENCE [LARGE SCALE GENOMIC DNA]</scope>
    <source>
        <strain evidence="16 17">F2608</strain>
    </source>
</reference>
<feature type="binding site" description="covalent" evidence="11">
    <location>
        <position position="60"/>
    </location>
    <ligand>
        <name>heme c</name>
        <dbReference type="ChEBI" id="CHEBI:61717"/>
        <label>1</label>
    </ligand>
</feature>
<dbReference type="SUPFAM" id="SSF46626">
    <property type="entry name" value="Cytochrome c"/>
    <property type="match status" value="3"/>
</dbReference>
<accession>A0AAW4IRG7</accession>